<feature type="modified residue" description="N6-(pyridoxal phosphate)lysine" evidence="11">
    <location>
        <position position="50"/>
    </location>
</feature>
<sequence length="312" mass="33817">MRVIGQERLTDRVGNTPLIGLERLPARMGIDPAVSILIKAEWFNPGGSVKDRAALRIIEDALADGRLRPGMTIMDATSGNTGIAYAMIGAARGFPVTLVLPGSCSEERKRILHAYGVNLILSDPYEGSDGAIILARQMAAEDPERYFYADQYSSPSNLYAHYDGTGPEILAQTNGEITHFVACLGTSGTMMGTGRRLKEYNPGIQLVAVQPDDQFHGLEGLKHMDSSIVPAIYDPSLIDRFVEVQTEESYDMARRLAQEEGLFVGQSAGAAVLAAIRVGQELDKGVVVVLVPDGGDKYLSTALWRPDDQPEH</sequence>
<keyword evidence="5" id="KW-0028">Amino-acid biosynthesis</keyword>
<dbReference type="EMBL" id="CAGS01000731">
    <property type="protein sequence ID" value="CCF86246.1"/>
    <property type="molecule type" value="Genomic_DNA"/>
</dbReference>
<feature type="binding site" evidence="10">
    <location>
        <position position="80"/>
    </location>
    <ligand>
        <name>pyridoxal 5'-phosphate</name>
        <dbReference type="ChEBI" id="CHEBI:597326"/>
    </ligand>
</feature>
<evidence type="ECO:0000256" key="6">
    <source>
        <dbReference type="ARBA" id="ARBA00022679"/>
    </source>
</evidence>
<dbReference type="GO" id="GO:0004124">
    <property type="term" value="F:cysteine synthase activity"/>
    <property type="evidence" value="ECO:0007669"/>
    <property type="project" value="UniProtKB-EC"/>
</dbReference>
<dbReference type="Pfam" id="PF00291">
    <property type="entry name" value="PALP"/>
    <property type="match status" value="1"/>
</dbReference>
<keyword evidence="14" id="KW-1185">Reference proteome</keyword>
<dbReference type="AlphaFoldDB" id="I4ENI3"/>
<dbReference type="InterPro" id="IPR005856">
    <property type="entry name" value="Cys_synth"/>
</dbReference>
<evidence type="ECO:0000256" key="1">
    <source>
        <dbReference type="ARBA" id="ARBA00001933"/>
    </source>
</evidence>
<keyword evidence="7 10" id="KW-0663">Pyridoxal phosphate</keyword>
<evidence type="ECO:0000256" key="11">
    <source>
        <dbReference type="PIRSR" id="PIRSR605856-51"/>
    </source>
</evidence>
<dbReference type="Gene3D" id="3.40.50.1100">
    <property type="match status" value="2"/>
</dbReference>
<dbReference type="PROSITE" id="PS00901">
    <property type="entry name" value="CYS_SYNTHASE"/>
    <property type="match status" value="1"/>
</dbReference>
<keyword evidence="6 13" id="KW-0808">Transferase</keyword>
<dbReference type="InterPro" id="IPR050214">
    <property type="entry name" value="Cys_Synth/Cystath_Beta-Synth"/>
</dbReference>
<evidence type="ECO:0000256" key="4">
    <source>
        <dbReference type="ARBA" id="ARBA00012681"/>
    </source>
</evidence>
<evidence type="ECO:0000256" key="5">
    <source>
        <dbReference type="ARBA" id="ARBA00022605"/>
    </source>
</evidence>
<feature type="binding site" evidence="10">
    <location>
        <position position="267"/>
    </location>
    <ligand>
        <name>pyridoxal 5'-phosphate</name>
        <dbReference type="ChEBI" id="CHEBI:597326"/>
    </ligand>
</feature>
<dbReference type="FunFam" id="3.40.50.1100:FF:000003">
    <property type="entry name" value="Cystathionine beta-synthase"/>
    <property type="match status" value="1"/>
</dbReference>
<keyword evidence="8" id="KW-0198">Cysteine biosynthesis</keyword>
<dbReference type="NCBIfam" id="TIGR01136">
    <property type="entry name" value="cysKM"/>
    <property type="match status" value="1"/>
</dbReference>
<evidence type="ECO:0000313" key="13">
    <source>
        <dbReference type="EMBL" id="CCF86246.1"/>
    </source>
</evidence>
<evidence type="ECO:0000313" key="14">
    <source>
        <dbReference type="Proteomes" id="UP000004221"/>
    </source>
</evidence>
<comment type="cofactor">
    <cofactor evidence="1 10">
        <name>pyridoxal 5'-phosphate</name>
        <dbReference type="ChEBI" id="CHEBI:597326"/>
    </cofactor>
</comment>
<evidence type="ECO:0000256" key="2">
    <source>
        <dbReference type="ARBA" id="ARBA00004962"/>
    </source>
</evidence>
<feature type="binding site" evidence="10">
    <location>
        <begin position="185"/>
        <end position="189"/>
    </location>
    <ligand>
        <name>pyridoxal 5'-phosphate</name>
        <dbReference type="ChEBI" id="CHEBI:597326"/>
    </ligand>
</feature>
<evidence type="ECO:0000256" key="8">
    <source>
        <dbReference type="ARBA" id="ARBA00023192"/>
    </source>
</evidence>
<dbReference type="Proteomes" id="UP000004221">
    <property type="component" value="Unassembled WGS sequence"/>
</dbReference>
<organism evidence="13 14">
    <name type="scientific">Nitrolancea hollandica Lb</name>
    <dbReference type="NCBI Taxonomy" id="1129897"/>
    <lineage>
        <taxon>Bacteria</taxon>
        <taxon>Pseudomonadati</taxon>
        <taxon>Thermomicrobiota</taxon>
        <taxon>Thermomicrobia</taxon>
        <taxon>Sphaerobacterales</taxon>
        <taxon>Sphaerobacterineae</taxon>
        <taxon>Sphaerobacteraceae</taxon>
        <taxon>Nitrolancea</taxon>
    </lineage>
</organism>
<comment type="similarity">
    <text evidence="3">Belongs to the cysteine synthase/cystathionine beta-synthase family.</text>
</comment>
<feature type="domain" description="Tryptophan synthase beta chain-like PALP" evidence="12">
    <location>
        <begin position="10"/>
        <end position="293"/>
    </location>
</feature>
<proteinExistence type="inferred from homology"/>
<comment type="caution">
    <text evidence="13">The sequence shown here is derived from an EMBL/GenBank/DDBJ whole genome shotgun (WGS) entry which is preliminary data.</text>
</comment>
<comment type="pathway">
    <text evidence="2">Amino-acid biosynthesis; L-cysteine biosynthesis; L-cysteine from L-serine: step 2/2.</text>
</comment>
<protein>
    <recommendedName>
        <fullName evidence="4">cysteine synthase</fullName>
        <ecNumber evidence="4">2.5.1.47</ecNumber>
    </recommendedName>
</protein>
<gene>
    <name evidence="13" type="primary">cysM</name>
    <name evidence="13" type="ORF">NITHO_940004</name>
</gene>
<reference evidence="13 14" key="1">
    <citation type="journal article" date="2012" name="ISME J.">
        <title>Nitrification expanded: discovery, physiology and genomics of a nitrite-oxidizing bacterium from the phylum Chloroflexi.</title>
        <authorList>
            <person name="Sorokin D.Y."/>
            <person name="Lucker S."/>
            <person name="Vejmelkova D."/>
            <person name="Kostrikina N.A."/>
            <person name="Kleerebezem R."/>
            <person name="Rijpstra W.I."/>
            <person name="Damste J.S."/>
            <person name="Le Paslier D."/>
            <person name="Muyzer G."/>
            <person name="Wagner M."/>
            <person name="van Loosdrecht M.C."/>
            <person name="Daims H."/>
        </authorList>
    </citation>
    <scope>NUCLEOTIDE SEQUENCE [LARGE SCALE GENOMIC DNA]</scope>
    <source>
        <strain evidence="14">none</strain>
    </source>
</reference>
<accession>I4ENI3</accession>
<evidence type="ECO:0000259" key="12">
    <source>
        <dbReference type="Pfam" id="PF00291"/>
    </source>
</evidence>
<dbReference type="CDD" id="cd01561">
    <property type="entry name" value="CBS_like"/>
    <property type="match status" value="1"/>
</dbReference>
<dbReference type="SUPFAM" id="SSF53686">
    <property type="entry name" value="Tryptophan synthase beta subunit-like PLP-dependent enzymes"/>
    <property type="match status" value="1"/>
</dbReference>
<dbReference type="InterPro" id="IPR036052">
    <property type="entry name" value="TrpB-like_PALP_sf"/>
</dbReference>
<dbReference type="GO" id="GO:0006535">
    <property type="term" value="P:cysteine biosynthetic process from serine"/>
    <property type="evidence" value="ECO:0007669"/>
    <property type="project" value="InterPro"/>
</dbReference>
<dbReference type="PANTHER" id="PTHR10314">
    <property type="entry name" value="CYSTATHIONINE BETA-SYNTHASE"/>
    <property type="match status" value="1"/>
</dbReference>
<dbReference type="InterPro" id="IPR001926">
    <property type="entry name" value="TrpB-like_PALP"/>
</dbReference>
<evidence type="ECO:0000256" key="3">
    <source>
        <dbReference type="ARBA" id="ARBA00007103"/>
    </source>
</evidence>
<dbReference type="InterPro" id="IPR001216">
    <property type="entry name" value="P-phosphate_BS"/>
</dbReference>
<evidence type="ECO:0000256" key="9">
    <source>
        <dbReference type="ARBA" id="ARBA00047931"/>
    </source>
</evidence>
<name>I4ENI3_9BACT</name>
<evidence type="ECO:0000256" key="7">
    <source>
        <dbReference type="ARBA" id="ARBA00022898"/>
    </source>
</evidence>
<comment type="catalytic activity">
    <reaction evidence="9">
        <text>O-acetyl-L-serine + hydrogen sulfide = L-cysteine + acetate</text>
        <dbReference type="Rhea" id="RHEA:14829"/>
        <dbReference type="ChEBI" id="CHEBI:29919"/>
        <dbReference type="ChEBI" id="CHEBI:30089"/>
        <dbReference type="ChEBI" id="CHEBI:35235"/>
        <dbReference type="ChEBI" id="CHEBI:58340"/>
        <dbReference type="EC" id="2.5.1.47"/>
    </reaction>
</comment>
<dbReference type="RefSeq" id="WP_008481955.1">
    <property type="nucleotide sequence ID" value="NZ_CAGS01000731.1"/>
</dbReference>
<evidence type="ECO:0000256" key="10">
    <source>
        <dbReference type="PIRSR" id="PIRSR605856-50"/>
    </source>
</evidence>
<dbReference type="EC" id="2.5.1.47" evidence="4"/>